<proteinExistence type="predicted"/>
<reference evidence="1" key="1">
    <citation type="journal article" date="2020" name="Stud. Mycol.">
        <title>101 Dothideomycetes genomes: a test case for predicting lifestyles and emergence of pathogens.</title>
        <authorList>
            <person name="Haridas S."/>
            <person name="Albert R."/>
            <person name="Binder M."/>
            <person name="Bloem J."/>
            <person name="Labutti K."/>
            <person name="Salamov A."/>
            <person name="Andreopoulos B."/>
            <person name="Baker S."/>
            <person name="Barry K."/>
            <person name="Bills G."/>
            <person name="Bluhm B."/>
            <person name="Cannon C."/>
            <person name="Castanera R."/>
            <person name="Culley D."/>
            <person name="Daum C."/>
            <person name="Ezra D."/>
            <person name="Gonzalez J."/>
            <person name="Henrissat B."/>
            <person name="Kuo A."/>
            <person name="Liang C."/>
            <person name="Lipzen A."/>
            <person name="Lutzoni F."/>
            <person name="Magnuson J."/>
            <person name="Mondo S."/>
            <person name="Nolan M."/>
            <person name="Ohm R."/>
            <person name="Pangilinan J."/>
            <person name="Park H.-J."/>
            <person name="Ramirez L."/>
            <person name="Alfaro M."/>
            <person name="Sun H."/>
            <person name="Tritt A."/>
            <person name="Yoshinaga Y."/>
            <person name="Zwiers L.-H."/>
            <person name="Turgeon B."/>
            <person name="Goodwin S."/>
            <person name="Spatafora J."/>
            <person name="Crous P."/>
            <person name="Grigoriev I."/>
        </authorList>
    </citation>
    <scope>NUCLEOTIDE SEQUENCE</scope>
    <source>
        <strain evidence="1">CBS 113979</strain>
    </source>
</reference>
<evidence type="ECO:0000313" key="2">
    <source>
        <dbReference type="Proteomes" id="UP000800041"/>
    </source>
</evidence>
<name>A0A6G1H301_9PEZI</name>
<gene>
    <name evidence="1" type="ORF">K402DRAFT_48666</name>
</gene>
<dbReference type="EMBL" id="ML977152">
    <property type="protein sequence ID" value="KAF1987432.1"/>
    <property type="molecule type" value="Genomic_DNA"/>
</dbReference>
<accession>A0A6G1H301</accession>
<evidence type="ECO:0000313" key="1">
    <source>
        <dbReference type="EMBL" id="KAF1987432.1"/>
    </source>
</evidence>
<dbReference type="AlphaFoldDB" id="A0A6G1H301"/>
<sequence length="119" mass="13587">MTGFEALISILRWMRRLPGRRWLGNGIGRKICGECEIGRDCQSGVKAQTSSSRLARLRGTRGMFVYLLCFAVCLSTRTRGNRPPRIGKTRDNLTCEHATCRLTYFRFRVWEGVDLSVLT</sequence>
<dbReference type="Proteomes" id="UP000800041">
    <property type="component" value="Unassembled WGS sequence"/>
</dbReference>
<keyword evidence="2" id="KW-1185">Reference proteome</keyword>
<organism evidence="1 2">
    <name type="scientific">Aulographum hederae CBS 113979</name>
    <dbReference type="NCBI Taxonomy" id="1176131"/>
    <lineage>
        <taxon>Eukaryota</taxon>
        <taxon>Fungi</taxon>
        <taxon>Dikarya</taxon>
        <taxon>Ascomycota</taxon>
        <taxon>Pezizomycotina</taxon>
        <taxon>Dothideomycetes</taxon>
        <taxon>Pleosporomycetidae</taxon>
        <taxon>Aulographales</taxon>
        <taxon>Aulographaceae</taxon>
    </lineage>
</organism>
<protein>
    <submittedName>
        <fullName evidence="1">Uncharacterized protein</fullName>
    </submittedName>
</protein>